<keyword evidence="1" id="KW-0143">Chaperone</keyword>
<dbReference type="PANTHER" id="PTHR12329">
    <property type="entry name" value="BCL2-ASSOCIATED ATHANOGENE"/>
    <property type="match status" value="1"/>
</dbReference>
<dbReference type="Gene3D" id="1.20.58.120">
    <property type="entry name" value="BAG domain"/>
    <property type="match status" value="1"/>
</dbReference>
<dbReference type="InterPro" id="IPR039773">
    <property type="entry name" value="BAG_chaperone_regulator"/>
</dbReference>
<dbReference type="PROSITE" id="PS51035">
    <property type="entry name" value="BAG"/>
    <property type="match status" value="1"/>
</dbReference>
<dbReference type="SUPFAM" id="SSF54236">
    <property type="entry name" value="Ubiquitin-like"/>
    <property type="match status" value="1"/>
</dbReference>
<dbReference type="GO" id="GO:0051087">
    <property type="term" value="F:protein-folding chaperone binding"/>
    <property type="evidence" value="ECO:0007669"/>
    <property type="project" value="InterPro"/>
</dbReference>
<evidence type="ECO:0000259" key="3">
    <source>
        <dbReference type="PROSITE" id="PS51035"/>
    </source>
</evidence>
<name>A0A9P8J4W9_AURME</name>
<dbReference type="InterPro" id="IPR003103">
    <property type="entry name" value="BAG_domain"/>
</dbReference>
<reference evidence="4" key="1">
    <citation type="journal article" date="2021" name="J Fungi (Basel)">
        <title>Virulence traits and population genomics of the black yeast Aureobasidium melanogenum.</title>
        <authorList>
            <person name="Cernosa A."/>
            <person name="Sun X."/>
            <person name="Gostincar C."/>
            <person name="Fang C."/>
            <person name="Gunde-Cimerman N."/>
            <person name="Song Z."/>
        </authorList>
    </citation>
    <scope>NUCLEOTIDE SEQUENCE</scope>
    <source>
        <strain evidence="4">EXF-9911</strain>
    </source>
</reference>
<dbReference type="AlphaFoldDB" id="A0A9P8J4W9"/>
<accession>A0A9P8J4W9</accession>
<dbReference type="Pfam" id="PF02179">
    <property type="entry name" value="BAG"/>
    <property type="match status" value="1"/>
</dbReference>
<dbReference type="PANTHER" id="PTHR12329:SF16">
    <property type="entry name" value="BAG FAMILY MOLECULAR CHAPERONE REGULATOR 1"/>
    <property type="match status" value="1"/>
</dbReference>
<feature type="domain" description="BAG" evidence="3">
    <location>
        <begin position="289"/>
        <end position="370"/>
    </location>
</feature>
<dbReference type="SUPFAM" id="SSF63491">
    <property type="entry name" value="BAG domain"/>
    <property type="match status" value="1"/>
</dbReference>
<dbReference type="EMBL" id="JAHFXF010000417">
    <property type="protein sequence ID" value="KAG9688147.1"/>
    <property type="molecule type" value="Genomic_DNA"/>
</dbReference>
<dbReference type="Proteomes" id="UP000779574">
    <property type="component" value="Unassembled WGS sequence"/>
</dbReference>
<evidence type="ECO:0000313" key="5">
    <source>
        <dbReference type="Proteomes" id="UP000779574"/>
    </source>
</evidence>
<sequence length="372" mass="40863">MCGGSPSCSVRVRHRNFVRRSHIDNQQTADTGVLQVAPTTVNLAASSFVHVLQGTPAEVWQRAHLWFSEQDSSVLAVIALTAIALIMSWSSRFGSWSGRFSPFGRSGASAQVKDSDYSYITQDDLNKAEQTDASPTPSGPPRDTDVLVLKSKRISYPVHFPAYSIEKGELKLKSVREQAAKKTGADARHIKLFFRGKNMKEDANSCRAEGLRHNSEIMCVVGDAVPDSMSSSDSEDEEATADGADAPKRKRVRHKNKKKKSKKSATPQNDTSRTQSPRPPPAPVTPLDKLNAVNSTLQGLLPQCVQFLANPPADQAKKDFEHKRLSETILAQVLLKLDAVDPEGDPEARARRKELVKEAQNVLNSLDEKIKS</sequence>
<feature type="region of interest" description="Disordered" evidence="2">
    <location>
        <begin position="225"/>
        <end position="288"/>
    </location>
</feature>
<feature type="compositionally biased region" description="Polar residues" evidence="2">
    <location>
        <begin position="264"/>
        <end position="276"/>
    </location>
</feature>
<proteinExistence type="predicted"/>
<dbReference type="GO" id="GO:0000774">
    <property type="term" value="F:adenyl-nucleotide exchange factor activity"/>
    <property type="evidence" value="ECO:0007669"/>
    <property type="project" value="TreeGrafter"/>
</dbReference>
<organism evidence="4 5">
    <name type="scientific">Aureobasidium melanogenum</name>
    <name type="common">Aureobasidium pullulans var. melanogenum</name>
    <dbReference type="NCBI Taxonomy" id="46634"/>
    <lineage>
        <taxon>Eukaryota</taxon>
        <taxon>Fungi</taxon>
        <taxon>Dikarya</taxon>
        <taxon>Ascomycota</taxon>
        <taxon>Pezizomycotina</taxon>
        <taxon>Dothideomycetes</taxon>
        <taxon>Dothideomycetidae</taxon>
        <taxon>Dothideales</taxon>
        <taxon>Saccotheciaceae</taxon>
        <taxon>Aureobasidium</taxon>
    </lineage>
</organism>
<dbReference type="GO" id="GO:0005737">
    <property type="term" value="C:cytoplasm"/>
    <property type="evidence" value="ECO:0007669"/>
    <property type="project" value="TreeGrafter"/>
</dbReference>
<dbReference type="InterPro" id="IPR036533">
    <property type="entry name" value="BAG_dom_sf"/>
</dbReference>
<evidence type="ECO:0000256" key="2">
    <source>
        <dbReference type="SAM" id="MobiDB-lite"/>
    </source>
</evidence>
<gene>
    <name evidence="4" type="ORF">KCU76_g9822</name>
</gene>
<feature type="compositionally biased region" description="Basic residues" evidence="2">
    <location>
        <begin position="248"/>
        <end position="263"/>
    </location>
</feature>
<protein>
    <submittedName>
        <fullName evidence="4">BAG domain-containing protein</fullName>
    </submittedName>
</protein>
<dbReference type="GO" id="GO:0050821">
    <property type="term" value="P:protein stabilization"/>
    <property type="evidence" value="ECO:0007669"/>
    <property type="project" value="TreeGrafter"/>
</dbReference>
<reference evidence="4" key="2">
    <citation type="submission" date="2021-08" db="EMBL/GenBank/DDBJ databases">
        <authorList>
            <person name="Gostincar C."/>
            <person name="Sun X."/>
            <person name="Song Z."/>
            <person name="Gunde-Cimerman N."/>
        </authorList>
    </citation>
    <scope>NUCLEOTIDE SEQUENCE</scope>
    <source>
        <strain evidence="4">EXF-9911</strain>
    </source>
</reference>
<dbReference type="OrthoDB" id="417450at2759"/>
<evidence type="ECO:0000313" key="4">
    <source>
        <dbReference type="EMBL" id="KAG9688147.1"/>
    </source>
</evidence>
<dbReference type="InterPro" id="IPR029071">
    <property type="entry name" value="Ubiquitin-like_domsf"/>
</dbReference>
<comment type="caution">
    <text evidence="4">The sequence shown here is derived from an EMBL/GenBank/DDBJ whole genome shotgun (WGS) entry which is preliminary data.</text>
</comment>
<evidence type="ECO:0000256" key="1">
    <source>
        <dbReference type="ARBA" id="ARBA00023186"/>
    </source>
</evidence>
<dbReference type="Gene3D" id="3.10.20.90">
    <property type="entry name" value="Phosphatidylinositol 3-kinase Catalytic Subunit, Chain A, domain 1"/>
    <property type="match status" value="1"/>
</dbReference>
<dbReference type="SMART" id="SM00264">
    <property type="entry name" value="BAG"/>
    <property type="match status" value="1"/>
</dbReference>
<feature type="non-terminal residue" evidence="4">
    <location>
        <position position="372"/>
    </location>
</feature>